<evidence type="ECO:0000256" key="1">
    <source>
        <dbReference type="SAM" id="MobiDB-lite"/>
    </source>
</evidence>
<dbReference type="InterPro" id="IPR046496">
    <property type="entry name" value="DUF6589"/>
</dbReference>
<organism evidence="3 4">
    <name type="scientific">Hypsizygus marmoreus</name>
    <name type="common">White beech mushroom</name>
    <name type="synonym">Agaricus marmoreus</name>
    <dbReference type="NCBI Taxonomy" id="39966"/>
    <lineage>
        <taxon>Eukaryota</taxon>
        <taxon>Fungi</taxon>
        <taxon>Dikarya</taxon>
        <taxon>Basidiomycota</taxon>
        <taxon>Agaricomycotina</taxon>
        <taxon>Agaricomycetes</taxon>
        <taxon>Agaricomycetidae</taxon>
        <taxon>Agaricales</taxon>
        <taxon>Tricholomatineae</taxon>
        <taxon>Lyophyllaceae</taxon>
        <taxon>Hypsizygus</taxon>
    </lineage>
</organism>
<keyword evidence="4" id="KW-1185">Reference proteome</keyword>
<sequence length="1038" mass="116095">MPPRSQASYQDFFRLNTDHNDGFQHTHTAAVRPDANFINHGIGTNRIPRGRGSKVDRAWDQNMSSFQVLSASSSHSSNEIHPGHDTPISTQEVPRHSLPTPETPSNAISNATSYGFGSFIGSNTSTTRMLLESPFGNTYSSSVLEKPQPLSLFHTSNVSPSYSSARGAPLLSPLQLDVNMLPPYDDYDTKYDYNKENLIPNPETSDAIPRNRKPRLSKSKTVRKALDILHASRISPSEFLTIILNEDDQEFATFRSAFYADYKPPPLPQLLDVFWRNEKGARTMKTWFMPHAIELICDTIHTEMELAKPSLYMSTNDVTPEFVSTWDINSIMEPIAAATTPVWSRILDAATESKESRMKQQTSRSRNRRVGRSVISAQVHFLRSFKSCKVQIGLGLMASSTNASRALVNILNASCLTMSYPSLSNVLVTLADRSIDNARNAAKTEPVGASYDNVNMTTSIFVEQVPGAMNKVQSGTFSVLYLLYNARLKDMEAAPMMKRLKNASPLAMSDLRPSTVARISYNWQITIKVTQTLLTHVNAFSGYRNNPKLQHTPRRRLPDGYKTVFHPLRVSTIEEASVKGNLLNHDDIFVSQLKRTDKELGQYMIPSINDQLTNARNRSAQAMRSKDLTPWTRREILALAFGIFHLLMNLIWMLLHVHRGTIKQSGSLTHLFAVLEKVRLGGEHPDFHALLSALTQILDGLLLNAWRDVCGFPSLDKFAASKPTPAQILELSRRIIRDYATPKERPQPCEKERVPKQAAKPDDKDNESDESEASEDDAESSPQGQKPSDTIHENIVLLTRDLLYVTELVNAVSDGDFGRVEDILPDLACMFRAGGSNNYATEILHFLFNLKEVWTPEFANIMRDNMIVNVSGLPGHGMATDLNIEHIIGYLKELFAAKGLYCNWERMGNISAAISQLQTIKTQVTRSMRTNYQGSTHTTPDSHVLVWRIADKARELKLQEEVKNREGQSSAVPVPDLRALGREKFASASLATFNKKLFAMIDGKLPVDEEDDLPSVAFGNLENSLEDDASQDNDIEDV</sequence>
<dbReference type="AlphaFoldDB" id="A0A369J5K4"/>
<feature type="region of interest" description="Disordered" evidence="1">
    <location>
        <begin position="1018"/>
        <end position="1038"/>
    </location>
</feature>
<evidence type="ECO:0000259" key="2">
    <source>
        <dbReference type="Pfam" id="PF20231"/>
    </source>
</evidence>
<proteinExistence type="predicted"/>
<protein>
    <recommendedName>
        <fullName evidence="2">DUF6589 domain-containing protein</fullName>
    </recommendedName>
</protein>
<feature type="region of interest" description="Disordered" evidence="1">
    <location>
        <begin position="742"/>
        <end position="790"/>
    </location>
</feature>
<feature type="compositionally biased region" description="Acidic residues" evidence="1">
    <location>
        <begin position="1024"/>
        <end position="1038"/>
    </location>
</feature>
<dbReference type="Pfam" id="PF20231">
    <property type="entry name" value="DUF6589"/>
    <property type="match status" value="1"/>
</dbReference>
<feature type="compositionally biased region" description="Low complexity" evidence="1">
    <location>
        <begin position="68"/>
        <end position="77"/>
    </location>
</feature>
<feature type="region of interest" description="Disordered" evidence="1">
    <location>
        <begin position="68"/>
        <end position="102"/>
    </location>
</feature>
<evidence type="ECO:0000313" key="4">
    <source>
        <dbReference type="Proteomes" id="UP000076154"/>
    </source>
</evidence>
<dbReference type="EMBL" id="LUEZ02000095">
    <property type="protein sequence ID" value="RDB14963.1"/>
    <property type="molecule type" value="Genomic_DNA"/>
</dbReference>
<feature type="compositionally biased region" description="Basic and acidic residues" evidence="1">
    <location>
        <begin position="742"/>
        <end position="763"/>
    </location>
</feature>
<comment type="caution">
    <text evidence="3">The sequence shown here is derived from an EMBL/GenBank/DDBJ whole genome shotgun (WGS) entry which is preliminary data.</text>
</comment>
<name>A0A369J5K4_HYPMA</name>
<feature type="domain" description="DUF6589" evidence="2">
    <location>
        <begin position="502"/>
        <end position="937"/>
    </location>
</feature>
<accession>A0A369J5K4</accession>
<gene>
    <name evidence="3" type="ORF">Hypma_016183</name>
</gene>
<reference evidence="3" key="1">
    <citation type="submission" date="2018-04" db="EMBL/GenBank/DDBJ databases">
        <title>Whole genome sequencing of Hypsizygus marmoreus.</title>
        <authorList>
            <person name="Choi I.-G."/>
            <person name="Min B."/>
            <person name="Kim J.-G."/>
            <person name="Kim S."/>
            <person name="Oh Y.-L."/>
            <person name="Kong W.-S."/>
            <person name="Park H."/>
            <person name="Jeong J."/>
            <person name="Song E.-S."/>
        </authorList>
    </citation>
    <scope>NUCLEOTIDE SEQUENCE [LARGE SCALE GENOMIC DNA]</scope>
    <source>
        <strain evidence="3">51987-8</strain>
    </source>
</reference>
<evidence type="ECO:0000313" key="3">
    <source>
        <dbReference type="EMBL" id="RDB14963.1"/>
    </source>
</evidence>
<dbReference type="InParanoid" id="A0A369J5K4"/>
<dbReference type="Proteomes" id="UP000076154">
    <property type="component" value="Unassembled WGS sequence"/>
</dbReference>
<feature type="compositionally biased region" description="Acidic residues" evidence="1">
    <location>
        <begin position="764"/>
        <end position="779"/>
    </location>
</feature>
<dbReference type="OrthoDB" id="3040861at2759"/>